<dbReference type="PROSITE" id="PS00032">
    <property type="entry name" value="ANTENNAPEDIA"/>
    <property type="match status" value="1"/>
</dbReference>
<protein>
    <submittedName>
        <fullName evidence="7">Uncharacterized protein</fullName>
    </submittedName>
</protein>
<accession>A0A2T7PQH2</accession>
<organism evidence="7 8">
    <name type="scientific">Pomacea canaliculata</name>
    <name type="common">Golden apple snail</name>
    <dbReference type="NCBI Taxonomy" id="400727"/>
    <lineage>
        <taxon>Eukaryota</taxon>
        <taxon>Metazoa</taxon>
        <taxon>Spiralia</taxon>
        <taxon>Lophotrochozoa</taxon>
        <taxon>Mollusca</taxon>
        <taxon>Gastropoda</taxon>
        <taxon>Caenogastropoda</taxon>
        <taxon>Architaenioglossa</taxon>
        <taxon>Ampullarioidea</taxon>
        <taxon>Ampullariidae</taxon>
        <taxon>Pomacea</taxon>
    </lineage>
</organism>
<comment type="caution">
    <text evidence="7">The sequence shown here is derived from an EMBL/GenBank/DDBJ whole genome shotgun (WGS) entry which is preliminary data.</text>
</comment>
<dbReference type="GO" id="GO:0005634">
    <property type="term" value="C:nucleus"/>
    <property type="evidence" value="ECO:0007669"/>
    <property type="project" value="UniProtKB-SubCell"/>
</dbReference>
<feature type="region of interest" description="Disordered" evidence="6">
    <location>
        <begin position="94"/>
        <end position="119"/>
    </location>
</feature>
<dbReference type="Proteomes" id="UP000245119">
    <property type="component" value="Linkage Group LG2"/>
</dbReference>
<sequence>MNSYYTNNLPPPALQHYSAGGGGAGAGAASGGGVPMDVGAGAGGGSVVSGCGSPTSGVDASTAATTYSDSGGGGGGGRKMDLYLPQQYLAGHHYDHCGPGFSPGPPPPPPPPLPPPVRYYDIYDRVDTRLPHDAELAPPLPQSQHPSQQQQQHQHQQPMDNCTSPVPQQYSAYHGALHGGGGGTVGAPVAMDSYGHYDSRLMDCKPGLTEECAGSNPMPSFMFPQHQQHVAPMVEVNGLGNGYAVNPCMSPMSGTNMAIYPWMRPANGGGIWGGLLPLPPPLTLLECHRYCDVRQSRPVVAGVVLAKSGIPWIPTLITRHPVNGDTLRPRAAAPQTSIFSTEAGGAAHRGNGQLMTS</sequence>
<evidence type="ECO:0000256" key="5">
    <source>
        <dbReference type="ARBA" id="ARBA00023242"/>
    </source>
</evidence>
<evidence type="ECO:0000313" key="7">
    <source>
        <dbReference type="EMBL" id="PVD35669.1"/>
    </source>
</evidence>
<feature type="compositionally biased region" description="Low complexity" evidence="6">
    <location>
        <begin position="142"/>
        <end position="158"/>
    </location>
</feature>
<reference evidence="7 8" key="1">
    <citation type="submission" date="2018-04" db="EMBL/GenBank/DDBJ databases">
        <title>The genome of golden apple snail Pomacea canaliculata provides insight into stress tolerance and invasive adaptation.</title>
        <authorList>
            <person name="Liu C."/>
            <person name="Liu B."/>
            <person name="Ren Y."/>
            <person name="Zhang Y."/>
            <person name="Wang H."/>
            <person name="Li S."/>
            <person name="Jiang F."/>
            <person name="Yin L."/>
            <person name="Zhang G."/>
            <person name="Qian W."/>
            <person name="Fan W."/>
        </authorList>
    </citation>
    <scope>NUCLEOTIDE SEQUENCE [LARGE SCALE GENOMIC DNA]</scope>
    <source>
        <strain evidence="7">SZHN2017</strain>
        <tissue evidence="7">Muscle</tissue>
    </source>
</reference>
<gene>
    <name evidence="7" type="ORF">C0Q70_02632</name>
</gene>
<dbReference type="InterPro" id="IPR001827">
    <property type="entry name" value="Homeobox_Antennapedia_CS"/>
</dbReference>
<evidence type="ECO:0000256" key="3">
    <source>
        <dbReference type="ARBA" id="ARBA00023125"/>
    </source>
</evidence>
<feature type="compositionally biased region" description="Polar residues" evidence="6">
    <location>
        <begin position="159"/>
        <end position="171"/>
    </location>
</feature>
<dbReference type="EMBL" id="PZQS01000002">
    <property type="protein sequence ID" value="PVD35669.1"/>
    <property type="molecule type" value="Genomic_DNA"/>
</dbReference>
<keyword evidence="8" id="KW-1185">Reference proteome</keyword>
<feature type="region of interest" description="Disordered" evidence="6">
    <location>
        <begin position="133"/>
        <end position="175"/>
    </location>
</feature>
<name>A0A2T7PQH2_POMCA</name>
<keyword evidence="3" id="KW-0238">DNA-binding</keyword>
<dbReference type="AlphaFoldDB" id="A0A2T7PQH2"/>
<evidence type="ECO:0000256" key="4">
    <source>
        <dbReference type="ARBA" id="ARBA00023155"/>
    </source>
</evidence>
<feature type="compositionally biased region" description="Pro residues" evidence="6">
    <location>
        <begin position="102"/>
        <end position="117"/>
    </location>
</feature>
<comment type="subcellular location">
    <subcellularLocation>
        <location evidence="1">Nucleus</location>
    </subcellularLocation>
</comment>
<dbReference type="OrthoDB" id="6159439at2759"/>
<dbReference type="GO" id="GO:0003700">
    <property type="term" value="F:DNA-binding transcription factor activity"/>
    <property type="evidence" value="ECO:0007669"/>
    <property type="project" value="InterPro"/>
</dbReference>
<keyword evidence="2" id="KW-0217">Developmental protein</keyword>
<dbReference type="GO" id="GO:0003677">
    <property type="term" value="F:DNA binding"/>
    <property type="evidence" value="ECO:0007669"/>
    <property type="project" value="UniProtKB-KW"/>
</dbReference>
<evidence type="ECO:0000256" key="2">
    <source>
        <dbReference type="ARBA" id="ARBA00022473"/>
    </source>
</evidence>
<evidence type="ECO:0000256" key="6">
    <source>
        <dbReference type="SAM" id="MobiDB-lite"/>
    </source>
</evidence>
<proteinExistence type="predicted"/>
<evidence type="ECO:0000313" key="8">
    <source>
        <dbReference type="Proteomes" id="UP000245119"/>
    </source>
</evidence>
<keyword evidence="5" id="KW-0539">Nucleus</keyword>
<feature type="region of interest" description="Disordered" evidence="6">
    <location>
        <begin position="53"/>
        <end position="79"/>
    </location>
</feature>
<keyword evidence="4" id="KW-0371">Homeobox</keyword>
<evidence type="ECO:0000256" key="1">
    <source>
        <dbReference type="ARBA" id="ARBA00004123"/>
    </source>
</evidence>